<keyword evidence="2" id="KW-0732">Signal</keyword>
<proteinExistence type="predicted"/>
<name>A0AB39YIZ6_9ACTN</name>
<evidence type="ECO:0000256" key="1">
    <source>
        <dbReference type="SAM" id="MobiDB-lite"/>
    </source>
</evidence>
<feature type="signal peptide" evidence="2">
    <location>
        <begin position="1"/>
        <end position="29"/>
    </location>
</feature>
<dbReference type="RefSeq" id="WP_369780411.1">
    <property type="nucleotide sequence ID" value="NZ_CP165727.1"/>
</dbReference>
<feature type="compositionally biased region" description="Low complexity" evidence="1">
    <location>
        <begin position="24"/>
        <end position="33"/>
    </location>
</feature>
<dbReference type="AlphaFoldDB" id="A0AB39YIZ6"/>
<dbReference type="PROSITE" id="PS51257">
    <property type="entry name" value="PROKAR_LIPOPROTEIN"/>
    <property type="match status" value="1"/>
</dbReference>
<feature type="chain" id="PRO_5044229001" evidence="2">
    <location>
        <begin position="30"/>
        <end position="136"/>
    </location>
</feature>
<protein>
    <submittedName>
        <fullName evidence="3">Uncharacterized protein</fullName>
    </submittedName>
</protein>
<organism evidence="3">
    <name type="scientific">Streptomyces sp. R33</name>
    <dbReference type="NCBI Taxonomy" id="3238629"/>
    <lineage>
        <taxon>Bacteria</taxon>
        <taxon>Bacillati</taxon>
        <taxon>Actinomycetota</taxon>
        <taxon>Actinomycetes</taxon>
        <taxon>Kitasatosporales</taxon>
        <taxon>Streptomycetaceae</taxon>
        <taxon>Streptomyces</taxon>
    </lineage>
</organism>
<evidence type="ECO:0000256" key="2">
    <source>
        <dbReference type="SAM" id="SignalP"/>
    </source>
</evidence>
<evidence type="ECO:0000313" key="3">
    <source>
        <dbReference type="EMBL" id="XDV69188.1"/>
    </source>
</evidence>
<dbReference type="EMBL" id="CP165727">
    <property type="protein sequence ID" value="XDV69188.1"/>
    <property type="molecule type" value="Genomic_DNA"/>
</dbReference>
<reference evidence="3" key="1">
    <citation type="submission" date="2024-08" db="EMBL/GenBank/DDBJ databases">
        <authorList>
            <person name="Yu S.T."/>
        </authorList>
    </citation>
    <scope>NUCLEOTIDE SEQUENCE</scope>
    <source>
        <strain evidence="3">R33</strain>
    </source>
</reference>
<gene>
    <name evidence="3" type="ORF">AB5J51_00745</name>
</gene>
<feature type="region of interest" description="Disordered" evidence="1">
    <location>
        <begin position="24"/>
        <end position="47"/>
    </location>
</feature>
<sequence length="136" mass="14113">MHRHAALRTLATAAALTLASACHPDASTATPSTSPTPTPSPTYSGPAWDAYQAGQAFGRANQDTARIPASDAAQNPDGTAFGAVAADQKNASRWCSSHLPKDLGATHRSYLKALVGGCMDGVLPDYLSPKNPSLYF</sequence>
<accession>A0AB39YIZ6</accession>